<dbReference type="Gene3D" id="1.10.630.10">
    <property type="entry name" value="Cytochrome P450"/>
    <property type="match status" value="1"/>
</dbReference>
<dbReference type="InterPro" id="IPR017972">
    <property type="entry name" value="Cyt_P450_CS"/>
</dbReference>
<dbReference type="PROSITE" id="PS00086">
    <property type="entry name" value="CYTOCHROME_P450"/>
    <property type="match status" value="1"/>
</dbReference>
<dbReference type="InterPro" id="IPR001128">
    <property type="entry name" value="Cyt_P450"/>
</dbReference>
<keyword evidence="5 7" id="KW-0408">Iron</keyword>
<comment type="similarity">
    <text evidence="1 7">Belongs to the cytochrome P450 family.</text>
</comment>
<gene>
    <name evidence="8" type="primary">gulG</name>
</gene>
<name>A0A097I351_9BACT</name>
<dbReference type="FunFam" id="1.10.630.10:FF:000018">
    <property type="entry name" value="Cytochrome P450 monooxygenase"/>
    <property type="match status" value="1"/>
</dbReference>
<keyword evidence="6 7" id="KW-0503">Monooxygenase</keyword>
<dbReference type="PRINTS" id="PR00359">
    <property type="entry name" value="BP450"/>
</dbReference>
<evidence type="ECO:0000256" key="5">
    <source>
        <dbReference type="ARBA" id="ARBA00023004"/>
    </source>
</evidence>
<evidence type="ECO:0000256" key="6">
    <source>
        <dbReference type="ARBA" id="ARBA00023033"/>
    </source>
</evidence>
<keyword evidence="3 7" id="KW-0479">Metal-binding</keyword>
<dbReference type="GO" id="GO:0005506">
    <property type="term" value="F:iron ion binding"/>
    <property type="evidence" value="ECO:0007669"/>
    <property type="project" value="InterPro"/>
</dbReference>
<dbReference type="PANTHER" id="PTHR46696:SF1">
    <property type="entry name" value="CYTOCHROME P450 YJIB-RELATED"/>
    <property type="match status" value="1"/>
</dbReference>
<evidence type="ECO:0000256" key="1">
    <source>
        <dbReference type="ARBA" id="ARBA00010617"/>
    </source>
</evidence>
<evidence type="ECO:0000256" key="2">
    <source>
        <dbReference type="ARBA" id="ARBA00022617"/>
    </source>
</evidence>
<dbReference type="SUPFAM" id="SSF48264">
    <property type="entry name" value="Cytochrome P450"/>
    <property type="match status" value="1"/>
</dbReference>
<dbReference type="EMBL" id="KM361622">
    <property type="protein sequence ID" value="AIT55258.1"/>
    <property type="molecule type" value="Genomic_DNA"/>
</dbReference>
<organism evidence="8">
    <name type="scientific">Pyxidicoccus fallax</name>
    <dbReference type="NCBI Taxonomy" id="394095"/>
    <lineage>
        <taxon>Bacteria</taxon>
        <taxon>Pseudomonadati</taxon>
        <taxon>Myxococcota</taxon>
        <taxon>Myxococcia</taxon>
        <taxon>Myxococcales</taxon>
        <taxon>Cystobacterineae</taxon>
        <taxon>Myxococcaceae</taxon>
        <taxon>Pyxidicoccus</taxon>
    </lineage>
</organism>
<dbReference type="GO" id="GO:0004497">
    <property type="term" value="F:monooxygenase activity"/>
    <property type="evidence" value="ECO:0007669"/>
    <property type="project" value="UniProtKB-KW"/>
</dbReference>
<protein>
    <submittedName>
        <fullName evidence="8">GulG</fullName>
    </submittedName>
</protein>
<dbReference type="AlphaFoldDB" id="A0A097I351"/>
<dbReference type="Pfam" id="PF00067">
    <property type="entry name" value="p450"/>
    <property type="match status" value="1"/>
</dbReference>
<keyword evidence="2 7" id="KW-0349">Heme</keyword>
<keyword evidence="4 7" id="KW-0560">Oxidoreductase</keyword>
<sequence>MRTFPAGPELLNPYPFFAEMRRHHPVAFDDGANLWSIYRHADVTAILSDHVNFPTATIDDGGAPPAEWRRLFSLNAFDPPRHTQLRNLAMRAFTASAVARMQDRITAIVNQLIDAVVGTGRTELVADIAGPLPTMVIAEMLGVPASDQESFRRWSDEVGVRANALVLDPENGVRLLSEALTPMEDYVRQQIAERRRRPSDDLVSSLLAAEIDGERLEELDLVAFCMLLLIAGNISTTHMIGNAIRALLKHPDQMARFLANPDQMPGAIEELLRYDSPVLAAPRWVRHDTEVGGKLLKRGQRVIVWLGAANHDPDVFPEPERLDVSRKAARQVSFGHGAHYCMGAPLGRLEARIAIPAILRRMPELRMVEGAELEPVPGYLLHGMVSMPMTFRAS</sequence>
<dbReference type="InterPro" id="IPR002397">
    <property type="entry name" value="Cyt_P450_B"/>
</dbReference>
<dbReference type="InterPro" id="IPR036396">
    <property type="entry name" value="Cyt_P450_sf"/>
</dbReference>
<evidence type="ECO:0000313" key="8">
    <source>
        <dbReference type="EMBL" id="AIT55258.1"/>
    </source>
</evidence>
<dbReference type="PANTHER" id="PTHR46696">
    <property type="entry name" value="P450, PUTATIVE (EUROFUNG)-RELATED"/>
    <property type="match status" value="1"/>
</dbReference>
<accession>A0A097I351</accession>
<dbReference type="GO" id="GO:0020037">
    <property type="term" value="F:heme binding"/>
    <property type="evidence" value="ECO:0007669"/>
    <property type="project" value="InterPro"/>
</dbReference>
<evidence type="ECO:0000256" key="7">
    <source>
        <dbReference type="RuleBase" id="RU000461"/>
    </source>
</evidence>
<evidence type="ECO:0000256" key="3">
    <source>
        <dbReference type="ARBA" id="ARBA00022723"/>
    </source>
</evidence>
<evidence type="ECO:0000256" key="4">
    <source>
        <dbReference type="ARBA" id="ARBA00023002"/>
    </source>
</evidence>
<proteinExistence type="inferred from homology"/>
<reference evidence="8" key="1">
    <citation type="journal article" date="2014" name="Chemistry">
        <title>Structure and Biosynthetic Assembly of Gulmirecins, Macrolide Antibiotics from the Predatory Bacterium Pyxidicoccus fallax.</title>
        <authorList>
            <person name="Schieferdecker S."/>
            <person name="Konig S."/>
            <person name="Weigel C."/>
            <person name="Dahse H.M."/>
            <person name="Werz O."/>
            <person name="Nett M."/>
        </authorList>
    </citation>
    <scope>NUCLEOTIDE SEQUENCE</scope>
    <source>
        <strain evidence="8">DSM 28991</strain>
    </source>
</reference>
<dbReference type="GO" id="GO:0016705">
    <property type="term" value="F:oxidoreductase activity, acting on paired donors, with incorporation or reduction of molecular oxygen"/>
    <property type="evidence" value="ECO:0007669"/>
    <property type="project" value="InterPro"/>
</dbReference>